<evidence type="ECO:0000313" key="8">
    <source>
        <dbReference type="EMBL" id="KAF4397982.1"/>
    </source>
</evidence>
<dbReference type="InterPro" id="IPR020583">
    <property type="entry name" value="Inositol_monoP_metal-BS"/>
</dbReference>
<keyword evidence="4" id="KW-0378">Hydrolase</keyword>
<dbReference type="CDD" id="cd01517">
    <property type="entry name" value="PAP_phosphatase"/>
    <property type="match status" value="1"/>
</dbReference>
<dbReference type="PANTHER" id="PTHR43200:SF4">
    <property type="entry name" value="PAP-SPECIFIC PHOSPHATASE, MITOCHONDRIAL-RELATED"/>
    <property type="match status" value="1"/>
</dbReference>
<evidence type="ECO:0000256" key="6">
    <source>
        <dbReference type="PIRSR" id="PIRSR600760-2"/>
    </source>
</evidence>
<gene>
    <name evidence="8" type="ORF">G4B88_019703</name>
</gene>
<feature type="binding site" evidence="6">
    <location>
        <position position="257"/>
    </location>
    <ligand>
        <name>Mg(2+)</name>
        <dbReference type="ChEBI" id="CHEBI:18420"/>
        <label>1</label>
        <note>catalytic</note>
    </ligand>
</feature>
<dbReference type="PANTHER" id="PTHR43200">
    <property type="entry name" value="PHOSPHATASE"/>
    <property type="match status" value="1"/>
</dbReference>
<protein>
    <recommendedName>
        <fullName evidence="10">PAP-specific phosphatase, mitochondrial</fullName>
    </recommendedName>
</protein>
<keyword evidence="5 6" id="KW-0460">Magnesium</keyword>
<sequence>RRSKETRGLLDLGKGVLQMGLGNRGLLNKIDDIASRNGVSKDKSRNKGPTPALMGHSNVLDDLLHGTLIAHAMDFSFVQCVMLYLSFYTFFELNLLTEKKGQEPLILQSRKKSKLEVGPGEVGPGFLSATEIRRSPKPQPNPVPSPWTSSAPPPISQPSDSPISILPSHPYADITSLSTLPFPAQNAKYHRELEAAVGVVERACRLCLDVKSSLFSSDGRVVEKNDQTPVTIADFGVQALVSLELGNLFPSIPLVAEEDSTFIRSNNLEDLVVNAVTGNSSFTESTCTEADVLQAIDRGGKDAFTFGTKPATYWVLDPIDGTRGFLKGSEALYVVGLALVVDGEIALGVMGCPNWQNEQSNKLGIIMVSHVGCGTWTKQSPFVLDGTTGVPSSWIRCFVDHCCIVHEARFCSQDSQSWDSLPLSPLFSATTDVDSVGENQVLLIPSCCGSLCKYLMVASGRASIFILRSKVDRIIKAWDHAVGMICVHEAGGKVSDWKGNQIDLAADEGGRRFIYPSGGVLVTNATLHNQILELISCGSNVSQ</sequence>
<keyword evidence="3 6" id="KW-0479">Metal-binding</keyword>
<feature type="binding site" evidence="6">
    <location>
        <position position="320"/>
    </location>
    <ligand>
        <name>Mg(2+)</name>
        <dbReference type="ChEBI" id="CHEBI:18420"/>
        <label>1</label>
        <note>catalytic</note>
    </ligand>
</feature>
<feature type="compositionally biased region" description="Pro residues" evidence="7">
    <location>
        <begin position="137"/>
        <end position="156"/>
    </location>
</feature>
<dbReference type="InterPro" id="IPR051090">
    <property type="entry name" value="Inositol_monoP_superfamily"/>
</dbReference>
<feature type="non-terminal residue" evidence="8">
    <location>
        <position position="1"/>
    </location>
</feature>
<comment type="similarity">
    <text evidence="2">Belongs to the inositol monophosphatase superfamily.</text>
</comment>
<name>A0A7J6HRT0_CANSA</name>
<feature type="region of interest" description="Disordered" evidence="7">
    <location>
        <begin position="131"/>
        <end position="162"/>
    </location>
</feature>
<evidence type="ECO:0008006" key="10">
    <source>
        <dbReference type="Google" id="ProtNLM"/>
    </source>
</evidence>
<dbReference type="SUPFAM" id="SSF56655">
    <property type="entry name" value="Carbohydrate phosphatase"/>
    <property type="match status" value="1"/>
</dbReference>
<comment type="cofactor">
    <cofactor evidence="1 6">
        <name>Mg(2+)</name>
        <dbReference type="ChEBI" id="CHEBI:18420"/>
    </cofactor>
</comment>
<proteinExistence type="inferred from homology"/>
<dbReference type="Proteomes" id="UP000583929">
    <property type="component" value="Unassembled WGS sequence"/>
</dbReference>
<keyword evidence="9" id="KW-1185">Reference proteome</keyword>
<evidence type="ECO:0000256" key="3">
    <source>
        <dbReference type="ARBA" id="ARBA00022723"/>
    </source>
</evidence>
<dbReference type="Pfam" id="PF00459">
    <property type="entry name" value="Inositol_P"/>
    <property type="match status" value="1"/>
</dbReference>
<dbReference type="GO" id="GO:0008441">
    <property type="term" value="F:3'(2'),5'-bisphosphate nucleotidase activity"/>
    <property type="evidence" value="ECO:0007669"/>
    <property type="project" value="TreeGrafter"/>
</dbReference>
<dbReference type="GO" id="GO:0046872">
    <property type="term" value="F:metal ion binding"/>
    <property type="evidence" value="ECO:0007669"/>
    <property type="project" value="UniProtKB-KW"/>
</dbReference>
<feature type="binding site" evidence="6">
    <location>
        <position position="479"/>
    </location>
    <ligand>
        <name>Mg(2+)</name>
        <dbReference type="ChEBI" id="CHEBI:18420"/>
        <label>1</label>
        <note>catalytic</note>
    </ligand>
</feature>
<organism evidence="8 9">
    <name type="scientific">Cannabis sativa</name>
    <name type="common">Hemp</name>
    <name type="synonym">Marijuana</name>
    <dbReference type="NCBI Taxonomy" id="3483"/>
    <lineage>
        <taxon>Eukaryota</taxon>
        <taxon>Viridiplantae</taxon>
        <taxon>Streptophyta</taxon>
        <taxon>Embryophyta</taxon>
        <taxon>Tracheophyta</taxon>
        <taxon>Spermatophyta</taxon>
        <taxon>Magnoliopsida</taxon>
        <taxon>eudicotyledons</taxon>
        <taxon>Gunneridae</taxon>
        <taxon>Pentapetalae</taxon>
        <taxon>rosids</taxon>
        <taxon>fabids</taxon>
        <taxon>Rosales</taxon>
        <taxon>Cannabaceae</taxon>
        <taxon>Cannabis</taxon>
    </lineage>
</organism>
<reference evidence="8 9" key="1">
    <citation type="journal article" date="2020" name="bioRxiv">
        <title>Sequence and annotation of 42 cannabis genomes reveals extensive copy number variation in cannabinoid synthesis and pathogen resistance genes.</title>
        <authorList>
            <person name="Mckernan K.J."/>
            <person name="Helbert Y."/>
            <person name="Kane L.T."/>
            <person name="Ebling H."/>
            <person name="Zhang L."/>
            <person name="Liu B."/>
            <person name="Eaton Z."/>
            <person name="Mclaughlin S."/>
            <person name="Kingan S."/>
            <person name="Baybayan P."/>
            <person name="Concepcion G."/>
            <person name="Jordan M."/>
            <person name="Riva A."/>
            <person name="Barbazuk W."/>
            <person name="Harkins T."/>
        </authorList>
    </citation>
    <scope>NUCLEOTIDE SEQUENCE [LARGE SCALE GENOMIC DNA]</scope>
    <source>
        <strain evidence="9">cv. Jamaican Lion 4</strain>
        <tissue evidence="8">Leaf</tissue>
    </source>
</reference>
<feature type="binding site" evidence="6">
    <location>
        <position position="319"/>
    </location>
    <ligand>
        <name>Mg(2+)</name>
        <dbReference type="ChEBI" id="CHEBI:18420"/>
        <label>1</label>
        <note>catalytic</note>
    </ligand>
</feature>
<evidence type="ECO:0000256" key="4">
    <source>
        <dbReference type="ARBA" id="ARBA00022801"/>
    </source>
</evidence>
<evidence type="ECO:0000313" key="9">
    <source>
        <dbReference type="Proteomes" id="UP000583929"/>
    </source>
</evidence>
<evidence type="ECO:0000256" key="1">
    <source>
        <dbReference type="ARBA" id="ARBA00001946"/>
    </source>
</evidence>
<accession>A0A7J6HRT0</accession>
<dbReference type="PROSITE" id="PS00629">
    <property type="entry name" value="IMP_1"/>
    <property type="match status" value="1"/>
</dbReference>
<evidence type="ECO:0000256" key="5">
    <source>
        <dbReference type="ARBA" id="ARBA00022842"/>
    </source>
</evidence>
<evidence type="ECO:0000256" key="2">
    <source>
        <dbReference type="ARBA" id="ARBA00009759"/>
    </source>
</evidence>
<dbReference type="InterPro" id="IPR000760">
    <property type="entry name" value="Inositol_monophosphatase-like"/>
</dbReference>
<evidence type="ECO:0000256" key="7">
    <source>
        <dbReference type="SAM" id="MobiDB-lite"/>
    </source>
</evidence>
<feature type="binding site" evidence="6">
    <location>
        <position position="317"/>
    </location>
    <ligand>
        <name>Mg(2+)</name>
        <dbReference type="ChEBI" id="CHEBI:18420"/>
        <label>1</label>
        <note>catalytic</note>
    </ligand>
</feature>
<dbReference type="AlphaFoldDB" id="A0A7J6HRT0"/>
<dbReference type="Gene3D" id="3.40.190.80">
    <property type="match status" value="1"/>
</dbReference>
<dbReference type="FunFam" id="3.30.540.10:FF:000022">
    <property type="entry name" value="Putative PAP-specific phosphatase, mitochondrial"/>
    <property type="match status" value="1"/>
</dbReference>
<comment type="caution">
    <text evidence="8">The sequence shown here is derived from an EMBL/GenBank/DDBJ whole genome shotgun (WGS) entry which is preliminary data.</text>
</comment>
<dbReference type="GO" id="GO:0000103">
    <property type="term" value="P:sulfate assimilation"/>
    <property type="evidence" value="ECO:0007669"/>
    <property type="project" value="TreeGrafter"/>
</dbReference>
<dbReference type="EMBL" id="JAATIQ010000029">
    <property type="protein sequence ID" value="KAF4397982.1"/>
    <property type="molecule type" value="Genomic_DNA"/>
</dbReference>
<dbReference type="Gene3D" id="3.30.540.10">
    <property type="entry name" value="Fructose-1,6-Bisphosphatase, subunit A, domain 1"/>
    <property type="match status" value="1"/>
</dbReference>